<organism evidence="2 3">
    <name type="scientific">Malus domestica</name>
    <name type="common">Apple</name>
    <name type="synonym">Pyrus malus</name>
    <dbReference type="NCBI Taxonomy" id="3750"/>
    <lineage>
        <taxon>Eukaryota</taxon>
        <taxon>Viridiplantae</taxon>
        <taxon>Streptophyta</taxon>
        <taxon>Embryophyta</taxon>
        <taxon>Tracheophyta</taxon>
        <taxon>Spermatophyta</taxon>
        <taxon>Magnoliopsida</taxon>
        <taxon>eudicotyledons</taxon>
        <taxon>Gunneridae</taxon>
        <taxon>Pentapetalae</taxon>
        <taxon>rosids</taxon>
        <taxon>fabids</taxon>
        <taxon>Rosales</taxon>
        <taxon>Rosaceae</taxon>
        <taxon>Amygdaloideae</taxon>
        <taxon>Maleae</taxon>
        <taxon>Malus</taxon>
    </lineage>
</organism>
<reference evidence="2 3" key="1">
    <citation type="submission" date="2018-10" db="EMBL/GenBank/DDBJ databases">
        <title>A high-quality apple genome assembly.</title>
        <authorList>
            <person name="Hu J."/>
        </authorList>
    </citation>
    <scope>NUCLEOTIDE SEQUENCE [LARGE SCALE GENOMIC DNA]</scope>
    <source>
        <strain evidence="3">cv. HFTH1</strain>
        <tissue evidence="2">Young leaf</tissue>
    </source>
</reference>
<sequence length="66" mass="7116">MEILTQTFSALEAHQAAGITSISKAPPSMSSSSVRQVPYTTTHHSRSDFTYRGGAAHRTDANSNFC</sequence>
<evidence type="ECO:0000256" key="1">
    <source>
        <dbReference type="SAM" id="MobiDB-lite"/>
    </source>
</evidence>
<accession>A0A498HI48</accession>
<dbReference type="Proteomes" id="UP000290289">
    <property type="component" value="Chromosome 17"/>
</dbReference>
<comment type="caution">
    <text evidence="2">The sequence shown here is derived from an EMBL/GenBank/DDBJ whole genome shotgun (WGS) entry which is preliminary data.</text>
</comment>
<feature type="region of interest" description="Disordered" evidence="1">
    <location>
        <begin position="22"/>
        <end position="55"/>
    </location>
</feature>
<proteinExistence type="predicted"/>
<dbReference type="EMBL" id="RDQH01000343">
    <property type="protein sequence ID" value="RXH69185.1"/>
    <property type="molecule type" value="Genomic_DNA"/>
</dbReference>
<protein>
    <submittedName>
        <fullName evidence="2">Uncharacterized protein</fullName>
    </submittedName>
</protein>
<keyword evidence="3" id="KW-1185">Reference proteome</keyword>
<feature type="compositionally biased region" description="Low complexity" evidence="1">
    <location>
        <begin position="22"/>
        <end position="33"/>
    </location>
</feature>
<evidence type="ECO:0000313" key="2">
    <source>
        <dbReference type="EMBL" id="RXH69185.1"/>
    </source>
</evidence>
<evidence type="ECO:0000313" key="3">
    <source>
        <dbReference type="Proteomes" id="UP000290289"/>
    </source>
</evidence>
<dbReference type="AlphaFoldDB" id="A0A498HI48"/>
<gene>
    <name evidence="2" type="ORF">DVH24_036969</name>
</gene>
<name>A0A498HI48_MALDO</name>